<name>A0ABU1XUU4_9GAMM</name>
<reference evidence="17 18" key="1">
    <citation type="submission" date="2023-07" db="EMBL/GenBank/DDBJ databases">
        <title>Sorghum-associated microbial communities from plants grown in Nebraska, USA.</title>
        <authorList>
            <person name="Schachtman D."/>
        </authorList>
    </citation>
    <scope>NUCLEOTIDE SEQUENCE [LARGE SCALE GENOMIC DNA]</scope>
    <source>
        <strain evidence="17 18">4099</strain>
    </source>
</reference>
<keyword evidence="17" id="KW-0969">Cilium</keyword>
<dbReference type="EMBL" id="JAVDWO010000004">
    <property type="protein sequence ID" value="MDR7192544.1"/>
    <property type="molecule type" value="Genomic_DNA"/>
</dbReference>
<keyword evidence="4" id="KW-0813">Transport</keyword>
<dbReference type="SMART" id="SM00382">
    <property type="entry name" value="AAA"/>
    <property type="match status" value="1"/>
</dbReference>
<evidence type="ECO:0000256" key="11">
    <source>
        <dbReference type="ARBA" id="ARBA00023225"/>
    </source>
</evidence>
<evidence type="ECO:0000256" key="1">
    <source>
        <dbReference type="ARBA" id="ARBA00004413"/>
    </source>
</evidence>
<evidence type="ECO:0000256" key="7">
    <source>
        <dbReference type="ARBA" id="ARBA00022795"/>
    </source>
</evidence>
<keyword evidence="9" id="KW-0342">GTP-binding</keyword>
<dbReference type="PANTHER" id="PTHR43134">
    <property type="entry name" value="SIGNAL RECOGNITION PARTICLE RECEPTOR SUBUNIT ALPHA"/>
    <property type="match status" value="1"/>
</dbReference>
<sequence length="583" mass="62538">MAAAPTADARTRGSGRPPQAASDVALHSLRRPIGRPAGCFAPPRLEPLFTQHESRAPDMKIRRFVAADMRSALQMVREAHGPDAVILSNRRTDEGVEIVAASNYDEGYVQRAIEDAQRETAVAAPPLATMLRDSRTARDADAALAPSERWLRDLTAPSPPPASPAPAQPTVRPEASVRPAAPASASPVTAAPGPVPAAFAPPAELARFDLDGPTFAELLAAGHRDDTPTLPRPPAAAAVAATPRPAIVPEMTDVAADDGFSSPIVPEPVVLSAVPTLPAPSSDRELARMRDELAQMRMMIEREMARLTDERLRGSPARAQAMELMEDYGFDAGITRDTVLQIPADTPDSRVRGLMLALLSKRLPVCPIDPLSEAGVIALVGPTGAGKTTTIAKLAALYASQHQARDIALVTTDTSRIGGREQLHSYGRQLGIAVHEADSETGLVQLLQKLEDYKLVLVDTAGLSQRDRALAGQLNWLRAARNVRTLLVLPANTHFADLDEVVRRFESVRPQGVVLTKLDETGRLGSALSVAVDHQLPLTWVTDGQRVPEDLHRANAAHLVLRLEDLRRDADKPIVPEHNHAVA</sequence>
<evidence type="ECO:0000313" key="17">
    <source>
        <dbReference type="EMBL" id="MDR7192544.1"/>
    </source>
</evidence>
<keyword evidence="6" id="KW-0547">Nucleotide-binding</keyword>
<comment type="caution">
    <text evidence="17">The sequence shown here is derived from an EMBL/GenBank/DDBJ whole genome shotgun (WGS) entry which is preliminary data.</text>
</comment>
<dbReference type="InterPro" id="IPR027417">
    <property type="entry name" value="P-loop_NTPase"/>
</dbReference>
<dbReference type="InterPro" id="IPR047040">
    <property type="entry name" value="FlhF__GTPase_dom"/>
</dbReference>
<evidence type="ECO:0000313" key="18">
    <source>
        <dbReference type="Proteomes" id="UP001256588"/>
    </source>
</evidence>
<dbReference type="InterPro" id="IPR003593">
    <property type="entry name" value="AAA+_ATPase"/>
</dbReference>
<dbReference type="Pfam" id="PF00448">
    <property type="entry name" value="SRP54"/>
    <property type="match status" value="1"/>
</dbReference>
<proteinExistence type="inferred from homology"/>
<feature type="domain" description="SRP54-type proteins GTP-binding" evidence="16">
    <location>
        <begin position="374"/>
        <end position="565"/>
    </location>
</feature>
<feature type="compositionally biased region" description="Low complexity" evidence="14">
    <location>
        <begin position="173"/>
        <end position="193"/>
    </location>
</feature>
<evidence type="ECO:0000259" key="16">
    <source>
        <dbReference type="SMART" id="SM00962"/>
    </source>
</evidence>
<keyword evidence="17" id="KW-0282">Flagellum</keyword>
<feature type="region of interest" description="Disordered" evidence="14">
    <location>
        <begin position="1"/>
        <end position="26"/>
    </location>
</feature>
<evidence type="ECO:0000256" key="8">
    <source>
        <dbReference type="ARBA" id="ARBA00022927"/>
    </source>
</evidence>
<evidence type="ECO:0000256" key="10">
    <source>
        <dbReference type="ARBA" id="ARBA00023136"/>
    </source>
</evidence>
<keyword evidence="17" id="KW-0966">Cell projection</keyword>
<dbReference type="SUPFAM" id="SSF52540">
    <property type="entry name" value="P-loop containing nucleoside triphosphate hydrolases"/>
    <property type="match status" value="1"/>
</dbReference>
<dbReference type="PANTHER" id="PTHR43134:SF3">
    <property type="entry name" value="FLAGELLAR BIOSYNTHESIS PROTEIN FLHF"/>
    <property type="match status" value="1"/>
</dbReference>
<dbReference type="Gene3D" id="3.40.50.300">
    <property type="entry name" value="P-loop containing nucleotide triphosphate hydrolases"/>
    <property type="match status" value="1"/>
</dbReference>
<dbReference type="InterPro" id="IPR020006">
    <property type="entry name" value="FlhF"/>
</dbReference>
<dbReference type="NCBIfam" id="TIGR03499">
    <property type="entry name" value="FlhF"/>
    <property type="match status" value="1"/>
</dbReference>
<feature type="region of interest" description="Disordered" evidence="14">
    <location>
        <begin position="133"/>
        <end position="193"/>
    </location>
</feature>
<evidence type="ECO:0000256" key="9">
    <source>
        <dbReference type="ARBA" id="ARBA00023134"/>
    </source>
</evidence>
<keyword evidence="5" id="KW-1003">Cell membrane</keyword>
<keyword evidence="7" id="KW-1005">Bacterial flagellum biogenesis</keyword>
<accession>A0ABU1XUU4</accession>
<evidence type="ECO:0000256" key="4">
    <source>
        <dbReference type="ARBA" id="ARBA00022448"/>
    </source>
</evidence>
<keyword evidence="10" id="KW-0472">Membrane</keyword>
<comment type="subcellular location">
    <subcellularLocation>
        <location evidence="1">Cell membrane</location>
        <topology evidence="1">Peripheral membrane protein</topology>
        <orientation evidence="1">Cytoplasmic side</orientation>
    </subcellularLocation>
</comment>
<feature type="domain" description="AAA+ ATPase" evidence="15">
    <location>
        <begin position="373"/>
        <end position="542"/>
    </location>
</feature>
<evidence type="ECO:0000259" key="15">
    <source>
        <dbReference type="SMART" id="SM00382"/>
    </source>
</evidence>
<dbReference type="CDD" id="cd17873">
    <property type="entry name" value="FlhF"/>
    <property type="match status" value="1"/>
</dbReference>
<keyword evidence="8" id="KW-0653">Protein transport</keyword>
<keyword evidence="11" id="KW-1006">Bacterial flagellum protein export</keyword>
<gene>
    <name evidence="17" type="ORF">J2W68_001258</name>
</gene>
<comment type="similarity">
    <text evidence="2">Belongs to the GTP-binding SRP family.</text>
</comment>
<evidence type="ECO:0000256" key="14">
    <source>
        <dbReference type="SAM" id="MobiDB-lite"/>
    </source>
</evidence>
<evidence type="ECO:0000256" key="5">
    <source>
        <dbReference type="ARBA" id="ARBA00022475"/>
    </source>
</evidence>
<evidence type="ECO:0000256" key="12">
    <source>
        <dbReference type="ARBA" id="ARBA00025337"/>
    </source>
</evidence>
<protein>
    <recommendedName>
        <fullName evidence="3 13">Flagellar biosynthesis protein FlhF</fullName>
    </recommendedName>
</protein>
<dbReference type="SMART" id="SM00962">
    <property type="entry name" value="SRP54"/>
    <property type="match status" value="1"/>
</dbReference>
<evidence type="ECO:0000256" key="3">
    <source>
        <dbReference type="ARBA" id="ARBA00014919"/>
    </source>
</evidence>
<comment type="function">
    <text evidence="12">Necessary for flagellar biosynthesis. May be involved in translocation of the flagellum.</text>
</comment>
<keyword evidence="18" id="KW-1185">Reference proteome</keyword>
<dbReference type="Proteomes" id="UP001256588">
    <property type="component" value="Unassembled WGS sequence"/>
</dbReference>
<evidence type="ECO:0000256" key="2">
    <source>
        <dbReference type="ARBA" id="ARBA00008531"/>
    </source>
</evidence>
<evidence type="ECO:0000256" key="6">
    <source>
        <dbReference type="ARBA" id="ARBA00022741"/>
    </source>
</evidence>
<dbReference type="InterPro" id="IPR000897">
    <property type="entry name" value="SRP54_GTPase_dom"/>
</dbReference>
<evidence type="ECO:0000256" key="13">
    <source>
        <dbReference type="NCBIfam" id="TIGR03499"/>
    </source>
</evidence>
<organism evidence="17 18">
    <name type="scientific">Luteimonas terrae</name>
    <dbReference type="NCBI Taxonomy" id="1530191"/>
    <lineage>
        <taxon>Bacteria</taxon>
        <taxon>Pseudomonadati</taxon>
        <taxon>Pseudomonadota</taxon>
        <taxon>Gammaproteobacteria</taxon>
        <taxon>Lysobacterales</taxon>
        <taxon>Lysobacteraceae</taxon>
        <taxon>Luteimonas</taxon>
    </lineage>
</organism>
<feature type="compositionally biased region" description="Pro residues" evidence="14">
    <location>
        <begin position="157"/>
        <end position="167"/>
    </location>
</feature>